<reference evidence="2" key="1">
    <citation type="journal article" date="2019" name="Int. J. Syst. Evol. Microbiol.">
        <title>The Global Catalogue of Microorganisms (GCM) 10K type strain sequencing project: providing services to taxonomists for standard genome sequencing and annotation.</title>
        <authorList>
            <consortium name="The Broad Institute Genomics Platform"/>
            <consortium name="The Broad Institute Genome Sequencing Center for Infectious Disease"/>
            <person name="Wu L."/>
            <person name="Ma J."/>
        </authorList>
    </citation>
    <scope>NUCLEOTIDE SEQUENCE [LARGE SCALE GENOMIC DNA]</scope>
    <source>
        <strain evidence="2">KCTC 52924</strain>
    </source>
</reference>
<dbReference type="EMBL" id="JBHUOK010000030">
    <property type="protein sequence ID" value="MFD2790320.1"/>
    <property type="molecule type" value="Genomic_DNA"/>
</dbReference>
<organism evidence="1 2">
    <name type="scientific">Arenibacter antarcticus</name>
    <dbReference type="NCBI Taxonomy" id="2040469"/>
    <lineage>
        <taxon>Bacteria</taxon>
        <taxon>Pseudomonadati</taxon>
        <taxon>Bacteroidota</taxon>
        <taxon>Flavobacteriia</taxon>
        <taxon>Flavobacteriales</taxon>
        <taxon>Flavobacteriaceae</taxon>
        <taxon>Arenibacter</taxon>
    </lineage>
</organism>
<name>A0ABW5VG83_9FLAO</name>
<comment type="caution">
    <text evidence="1">The sequence shown here is derived from an EMBL/GenBank/DDBJ whole genome shotgun (WGS) entry which is preliminary data.</text>
</comment>
<dbReference type="InterPro" id="IPR015003">
    <property type="entry name" value="DUF1853"/>
</dbReference>
<dbReference type="RefSeq" id="WP_251805667.1">
    <property type="nucleotide sequence ID" value="NZ_CP166679.1"/>
</dbReference>
<protein>
    <submittedName>
        <fullName evidence="1">DUF1853 family protein</fullName>
    </submittedName>
</protein>
<accession>A0ABW5VG83</accession>
<evidence type="ECO:0000313" key="1">
    <source>
        <dbReference type="EMBL" id="MFD2790320.1"/>
    </source>
</evidence>
<sequence length="272" mass="31922">MYRITHSLYQAFYNTPPLWQGAYEGLDQFAFPEVTLDHTFFPQIPQNLRLGHQMEFIFHQLLLHSNTYNVLAYNIPIRKNKISLGEIDFIVQNNTTGQLIHLELTYKFYILTDTSENALDQQLIGPNYRDTFVLKKEKLKTHQLPLSRSLEGTQTLRDHGIDPIKLTPQVCFKSQLFTPFYKRNSHLTPFNSECISGSWISILDFDSDEFKSYQYYIPTKLEWILNPHNDIDWCSYSSILDRISGQLASKNSPLVWVKGTTLELKKMFIIWR</sequence>
<dbReference type="Pfam" id="PF08907">
    <property type="entry name" value="DUF1853"/>
    <property type="match status" value="1"/>
</dbReference>
<gene>
    <name evidence="1" type="ORF">ACFS1K_11140</name>
</gene>
<evidence type="ECO:0000313" key="2">
    <source>
        <dbReference type="Proteomes" id="UP001597532"/>
    </source>
</evidence>
<dbReference type="Proteomes" id="UP001597532">
    <property type="component" value="Unassembled WGS sequence"/>
</dbReference>
<keyword evidence="2" id="KW-1185">Reference proteome</keyword>
<proteinExistence type="predicted"/>